<name>A0A0C1FL06_9SPHI</name>
<keyword evidence="3" id="KW-1185">Reference proteome</keyword>
<evidence type="ECO:0000313" key="2">
    <source>
        <dbReference type="EMBL" id="KIA93587.1"/>
    </source>
</evidence>
<evidence type="ECO:0000256" key="1">
    <source>
        <dbReference type="SAM" id="Phobius"/>
    </source>
</evidence>
<proteinExistence type="predicted"/>
<keyword evidence="1" id="KW-0472">Membrane</keyword>
<dbReference type="InterPro" id="IPR013901">
    <property type="entry name" value="Anthrone_oxy"/>
</dbReference>
<dbReference type="RefSeq" id="WP_039476533.1">
    <property type="nucleotide sequence ID" value="NZ_JSYN01000014.1"/>
</dbReference>
<dbReference type="Proteomes" id="UP000031246">
    <property type="component" value="Unassembled WGS sequence"/>
</dbReference>
<feature type="transmembrane region" description="Helical" evidence="1">
    <location>
        <begin position="82"/>
        <end position="104"/>
    </location>
</feature>
<dbReference type="AlphaFoldDB" id="A0A0C1FL06"/>
<sequence length="165" mass="18197">MTMKNLVLLLSTVSTALIGGLFYAYSCSVLPGLTRLNDLSFLQAMQSINRAILNPLFFISFMGTLILLPVCTWLFYEKNTSLLFYLLLAAALLYAGGVFLVTMVGNVPLNDILDGASLEKMNANELSALRNKFEPAWNLYHSIRTVISCLCIVILAYAALISRTT</sequence>
<keyword evidence="1" id="KW-1133">Transmembrane helix</keyword>
<feature type="transmembrane region" description="Helical" evidence="1">
    <location>
        <begin position="139"/>
        <end position="160"/>
    </location>
</feature>
<keyword evidence="1" id="KW-0812">Transmembrane</keyword>
<gene>
    <name evidence="2" type="ORF">OC25_12540</name>
</gene>
<dbReference type="Pfam" id="PF08592">
    <property type="entry name" value="Anthrone_oxy"/>
    <property type="match status" value="1"/>
</dbReference>
<feature type="transmembrane region" description="Helical" evidence="1">
    <location>
        <begin position="48"/>
        <end position="75"/>
    </location>
</feature>
<evidence type="ECO:0000313" key="3">
    <source>
        <dbReference type="Proteomes" id="UP000031246"/>
    </source>
</evidence>
<comment type="caution">
    <text evidence="2">The sequence shown here is derived from an EMBL/GenBank/DDBJ whole genome shotgun (WGS) entry which is preliminary data.</text>
</comment>
<dbReference type="EMBL" id="JSYN01000014">
    <property type="protein sequence ID" value="KIA93587.1"/>
    <property type="molecule type" value="Genomic_DNA"/>
</dbReference>
<reference evidence="2 3" key="1">
    <citation type="submission" date="2014-10" db="EMBL/GenBank/DDBJ databases">
        <title>Pedobacter Kyungheensis.</title>
        <authorList>
            <person name="Anderson B.M."/>
            <person name="Newman J.D."/>
        </authorList>
    </citation>
    <scope>NUCLEOTIDE SEQUENCE [LARGE SCALE GENOMIC DNA]</scope>
    <source>
        <strain evidence="2 3">KACC 16221</strain>
    </source>
</reference>
<accession>A0A0C1FL06</accession>
<dbReference type="OrthoDB" id="772592at2"/>
<evidence type="ECO:0008006" key="4">
    <source>
        <dbReference type="Google" id="ProtNLM"/>
    </source>
</evidence>
<organism evidence="2 3">
    <name type="scientific">Pedobacter kyungheensis</name>
    <dbReference type="NCBI Taxonomy" id="1069985"/>
    <lineage>
        <taxon>Bacteria</taxon>
        <taxon>Pseudomonadati</taxon>
        <taxon>Bacteroidota</taxon>
        <taxon>Sphingobacteriia</taxon>
        <taxon>Sphingobacteriales</taxon>
        <taxon>Sphingobacteriaceae</taxon>
        <taxon>Pedobacter</taxon>
    </lineage>
</organism>
<protein>
    <recommendedName>
        <fullName evidence="4">DUF1772 domain-containing protein</fullName>
    </recommendedName>
</protein>